<evidence type="ECO:0000256" key="1">
    <source>
        <dbReference type="ARBA" id="ARBA00022490"/>
    </source>
</evidence>
<dbReference type="SUPFAM" id="SSF142338">
    <property type="entry name" value="CofD-like"/>
    <property type="match status" value="1"/>
</dbReference>
<dbReference type="RefSeq" id="WP_176819256.1">
    <property type="nucleotide sequence ID" value="NZ_FNEM01000006.1"/>
</dbReference>
<dbReference type="Gene3D" id="3.40.50.10680">
    <property type="entry name" value="CofD-like domains"/>
    <property type="match status" value="1"/>
</dbReference>
<organism evidence="2 3">
    <name type="scientific">Ferrimonas sediminum</name>
    <dbReference type="NCBI Taxonomy" id="718193"/>
    <lineage>
        <taxon>Bacteria</taxon>
        <taxon>Pseudomonadati</taxon>
        <taxon>Pseudomonadota</taxon>
        <taxon>Gammaproteobacteria</taxon>
        <taxon>Alteromonadales</taxon>
        <taxon>Ferrimonadaceae</taxon>
        <taxon>Ferrimonas</taxon>
    </lineage>
</organism>
<sequence>MKIVAIGGGHGLSRVLRAMAPYPHDLTAIIATTDNGGSTGKLRQTFGGIAYGDIRNCLSNLVADDHLGKLLLDYRFDHESDLDGHNLGNLMLLALDNLCIRPSDAIEVLCRLMDVKQTLLPMSDQPTQLLAQFPDGQQLIGETTVDDASSLPTGLSLHPGVEAPLAAVDALMQAEQILIGPGSLLTSLAPPCLVEEIQLAINRSRARTTLISNLAAENGCVGSLSPEGQKQVFEALTGVQIDHLLSHSTDAFDQPNHWHRPLLANQQRYHCPIRLGKALQELCLR</sequence>
<dbReference type="GO" id="GO:0043743">
    <property type="term" value="F:LPPG:FO 2-phospho-L-lactate transferase activity"/>
    <property type="evidence" value="ECO:0007669"/>
    <property type="project" value="InterPro"/>
</dbReference>
<dbReference type="Pfam" id="PF01933">
    <property type="entry name" value="CofD"/>
    <property type="match status" value="1"/>
</dbReference>
<accession>A0A1G8S7W0</accession>
<reference evidence="3" key="1">
    <citation type="submission" date="2016-10" db="EMBL/GenBank/DDBJ databases">
        <authorList>
            <person name="Varghese N."/>
            <person name="Submissions S."/>
        </authorList>
    </citation>
    <scope>NUCLEOTIDE SEQUENCE [LARGE SCALE GENOMIC DNA]</scope>
    <source>
        <strain evidence="3">DSM 23317</strain>
    </source>
</reference>
<proteinExistence type="predicted"/>
<protein>
    <recommendedName>
        <fullName evidence="4">Gluconeogenesis factor</fullName>
    </recommendedName>
</protein>
<dbReference type="PANTHER" id="PTHR30135">
    <property type="entry name" value="UNCHARACTERIZED PROTEIN YVCK-RELATED"/>
    <property type="match status" value="1"/>
</dbReference>
<dbReference type="EMBL" id="FNEM01000006">
    <property type="protein sequence ID" value="SDJ25273.1"/>
    <property type="molecule type" value="Genomic_DNA"/>
</dbReference>
<dbReference type="InterPro" id="IPR010119">
    <property type="entry name" value="Gluconeogen_factor"/>
</dbReference>
<evidence type="ECO:0008006" key="4">
    <source>
        <dbReference type="Google" id="ProtNLM"/>
    </source>
</evidence>
<dbReference type="PANTHER" id="PTHR30135:SF3">
    <property type="entry name" value="GLUCONEOGENESIS FACTOR-RELATED"/>
    <property type="match status" value="1"/>
</dbReference>
<gene>
    <name evidence="2" type="ORF">SAMN04488540_10695</name>
</gene>
<dbReference type="InterPro" id="IPR038136">
    <property type="entry name" value="CofD-like_dom_sf"/>
</dbReference>
<dbReference type="CDD" id="cd07187">
    <property type="entry name" value="YvcK_like"/>
    <property type="match status" value="1"/>
</dbReference>
<name>A0A1G8S7W0_9GAMM</name>
<dbReference type="AlphaFoldDB" id="A0A1G8S7W0"/>
<dbReference type="Proteomes" id="UP000199527">
    <property type="component" value="Unassembled WGS sequence"/>
</dbReference>
<evidence type="ECO:0000313" key="3">
    <source>
        <dbReference type="Proteomes" id="UP000199527"/>
    </source>
</evidence>
<dbReference type="NCBIfam" id="TIGR01826">
    <property type="entry name" value="CofD_related"/>
    <property type="match status" value="1"/>
</dbReference>
<keyword evidence="1" id="KW-0963">Cytoplasm</keyword>
<keyword evidence="3" id="KW-1185">Reference proteome</keyword>
<dbReference type="InterPro" id="IPR002882">
    <property type="entry name" value="CofD"/>
</dbReference>
<evidence type="ECO:0000313" key="2">
    <source>
        <dbReference type="EMBL" id="SDJ25273.1"/>
    </source>
</evidence>